<dbReference type="HOGENOM" id="CLU_057180_0_1_1"/>
<name>A0A022W1Q9_TRIRU</name>
<dbReference type="InterPro" id="IPR027417">
    <property type="entry name" value="P-loop_NTPase"/>
</dbReference>
<keyword evidence="4" id="KW-0808">Transferase</keyword>
<protein>
    <submittedName>
        <fullName evidence="4">Dephospho-CoA kinase</fullName>
    </submittedName>
</protein>
<keyword evidence="3" id="KW-1133">Transmembrane helix</keyword>
<dbReference type="GO" id="GO:0005524">
    <property type="term" value="F:ATP binding"/>
    <property type="evidence" value="ECO:0007669"/>
    <property type="project" value="UniProtKB-KW"/>
</dbReference>
<evidence type="ECO:0000256" key="3">
    <source>
        <dbReference type="SAM" id="Phobius"/>
    </source>
</evidence>
<dbReference type="PROSITE" id="PS51219">
    <property type="entry name" value="DPCK"/>
    <property type="match status" value="1"/>
</dbReference>
<keyword evidence="4" id="KW-0418">Kinase</keyword>
<feature type="transmembrane region" description="Helical" evidence="3">
    <location>
        <begin position="228"/>
        <end position="249"/>
    </location>
</feature>
<proteinExistence type="inferred from homology"/>
<dbReference type="OrthoDB" id="247245at2759"/>
<keyword evidence="3" id="KW-0472">Membrane</keyword>
<dbReference type="EMBL" id="KK207855">
    <property type="protein sequence ID" value="EZF52204.1"/>
    <property type="molecule type" value="Genomic_DNA"/>
</dbReference>
<dbReference type="NCBIfam" id="TIGR00152">
    <property type="entry name" value="dephospho-CoA kinase"/>
    <property type="match status" value="1"/>
</dbReference>
<dbReference type="FunFam" id="3.40.50.300:FF:001227">
    <property type="entry name" value="Dephospho-CoA kinase CAB5"/>
    <property type="match status" value="1"/>
</dbReference>
<evidence type="ECO:0000256" key="2">
    <source>
        <dbReference type="ARBA" id="ARBA00022840"/>
    </source>
</evidence>
<dbReference type="CDD" id="cd02022">
    <property type="entry name" value="DPCK"/>
    <property type="match status" value="1"/>
</dbReference>
<organism evidence="4">
    <name type="scientific">Trichophyton rubrum CBS 288.86</name>
    <dbReference type="NCBI Taxonomy" id="1215330"/>
    <lineage>
        <taxon>Eukaryota</taxon>
        <taxon>Fungi</taxon>
        <taxon>Dikarya</taxon>
        <taxon>Ascomycota</taxon>
        <taxon>Pezizomycotina</taxon>
        <taxon>Eurotiomycetes</taxon>
        <taxon>Eurotiomycetidae</taxon>
        <taxon>Onygenales</taxon>
        <taxon>Arthrodermataceae</taxon>
        <taxon>Trichophyton</taxon>
    </lineage>
</organism>
<keyword evidence="3" id="KW-0812">Transmembrane</keyword>
<dbReference type="Gene3D" id="3.40.50.300">
    <property type="entry name" value="P-loop containing nucleotide triphosphate hydrolases"/>
    <property type="match status" value="1"/>
</dbReference>
<keyword evidence="2" id="KW-0067">ATP-binding</keyword>
<accession>A0A022W1Q9</accession>
<dbReference type="AlphaFoldDB" id="A0A022W1Q9"/>
<dbReference type="SUPFAM" id="SSF52540">
    <property type="entry name" value="P-loop containing nucleoside triphosphate hydrolases"/>
    <property type="match status" value="1"/>
</dbReference>
<dbReference type="GO" id="GO:0004140">
    <property type="term" value="F:dephospho-CoA kinase activity"/>
    <property type="evidence" value="ECO:0007669"/>
    <property type="project" value="InterPro"/>
</dbReference>
<dbReference type="HAMAP" id="MF_00376">
    <property type="entry name" value="Dephospho_CoA_kinase"/>
    <property type="match status" value="1"/>
</dbReference>
<dbReference type="PANTHER" id="PTHR10695">
    <property type="entry name" value="DEPHOSPHO-COA KINASE-RELATED"/>
    <property type="match status" value="1"/>
</dbReference>
<dbReference type="PANTHER" id="PTHR10695:SF46">
    <property type="entry name" value="BIFUNCTIONAL COENZYME A SYNTHASE-RELATED"/>
    <property type="match status" value="1"/>
</dbReference>
<reference evidence="4" key="1">
    <citation type="submission" date="2014-02" db="EMBL/GenBank/DDBJ databases">
        <title>The Genome Sequence of Trichophyton rubrum (morphotype fischeri) CBS 288.86.</title>
        <authorList>
            <consortium name="The Broad Institute Genomics Platform"/>
            <person name="Cuomo C.A."/>
            <person name="White T.C."/>
            <person name="Graser Y."/>
            <person name="Martinez-Rossi N."/>
            <person name="Heitman J."/>
            <person name="Young S.K."/>
            <person name="Zeng Q."/>
            <person name="Gargeya S."/>
            <person name="Abouelleil A."/>
            <person name="Alvarado L."/>
            <person name="Chapman S.B."/>
            <person name="Gainer-Dewar J."/>
            <person name="Goldberg J."/>
            <person name="Griggs A."/>
            <person name="Gujja S."/>
            <person name="Hansen M."/>
            <person name="Howarth C."/>
            <person name="Imamovic A."/>
            <person name="Larimer J."/>
            <person name="Martinez D."/>
            <person name="Murphy C."/>
            <person name="Pearson M.D."/>
            <person name="Persinoti G."/>
            <person name="Poon T."/>
            <person name="Priest M."/>
            <person name="Roberts A.D."/>
            <person name="Saif S."/>
            <person name="Shea T.D."/>
            <person name="Sykes S.N."/>
            <person name="Wortman J."/>
            <person name="Nusbaum C."/>
            <person name="Birren B."/>
        </authorList>
    </citation>
    <scope>NUCLEOTIDE SEQUENCE [LARGE SCALE GENOMIC DNA]</scope>
    <source>
        <strain evidence="4">CBS 288.86</strain>
    </source>
</reference>
<dbReference type="Pfam" id="PF01121">
    <property type="entry name" value="CoaE"/>
    <property type="match status" value="1"/>
</dbReference>
<keyword evidence="1" id="KW-0547">Nucleotide-binding</keyword>
<evidence type="ECO:0000313" key="4">
    <source>
        <dbReference type="EMBL" id="EZF52204.1"/>
    </source>
</evidence>
<dbReference type="Proteomes" id="UP000023758">
    <property type="component" value="Unassembled WGS sequence"/>
</dbReference>
<gene>
    <name evidence="4" type="ORF">H103_04624</name>
</gene>
<dbReference type="GO" id="GO:0015937">
    <property type="term" value="P:coenzyme A biosynthetic process"/>
    <property type="evidence" value="ECO:0007669"/>
    <property type="project" value="InterPro"/>
</dbReference>
<evidence type="ECO:0000256" key="1">
    <source>
        <dbReference type="ARBA" id="ARBA00022741"/>
    </source>
</evidence>
<sequence length="269" mass="30014">MLLIGLTGSIATGKSTVSSLLSSSPYNIPIIDADVLARKVVEPGTAGYRAIVDYFGPTTPDLLLPEEQPGKGRPLNRPVLGRRVFGDSPERKKDRSVLNGIVHPAVRWEMYRALLWYYLHGHWAVVLDVPLLFESGLDALCGTVIVVGVKDPAVQMQRLRARDLHLSAEDAENRVRSQGDVQGKIERAEFRGTENARGVIVWNDGDKSELEVEVRRAIAHINSTSPQWWAWVLLLVPPLGVGVAAWNLARNYREKARWEEKQRSDKAKL</sequence>
<dbReference type="InterPro" id="IPR001977">
    <property type="entry name" value="Depp_CoAkinase"/>
</dbReference>